<gene>
    <name evidence="2" type="ORF">SKAU_G00168830</name>
</gene>
<proteinExistence type="predicted"/>
<dbReference type="PANTHER" id="PTHR28557">
    <property type="entry name" value="PROTEIN SLX4IP"/>
    <property type="match status" value="1"/>
</dbReference>
<dbReference type="Pfam" id="PF15744">
    <property type="entry name" value="UPF0492"/>
    <property type="match status" value="1"/>
</dbReference>
<dbReference type="Proteomes" id="UP001152622">
    <property type="component" value="Chromosome 5"/>
</dbReference>
<reference evidence="2" key="1">
    <citation type="journal article" date="2023" name="Science">
        <title>Genome structures resolve the early diversification of teleost fishes.</title>
        <authorList>
            <person name="Parey E."/>
            <person name="Louis A."/>
            <person name="Montfort J."/>
            <person name="Bouchez O."/>
            <person name="Roques C."/>
            <person name="Iampietro C."/>
            <person name="Lluch J."/>
            <person name="Castinel A."/>
            <person name="Donnadieu C."/>
            <person name="Desvignes T."/>
            <person name="Floi Bucao C."/>
            <person name="Jouanno E."/>
            <person name="Wen M."/>
            <person name="Mejri S."/>
            <person name="Dirks R."/>
            <person name="Jansen H."/>
            <person name="Henkel C."/>
            <person name="Chen W.J."/>
            <person name="Zahm M."/>
            <person name="Cabau C."/>
            <person name="Klopp C."/>
            <person name="Thompson A.W."/>
            <person name="Robinson-Rechavi M."/>
            <person name="Braasch I."/>
            <person name="Lecointre G."/>
            <person name="Bobe J."/>
            <person name="Postlethwait J.H."/>
            <person name="Berthelot C."/>
            <person name="Roest Crollius H."/>
            <person name="Guiguen Y."/>
        </authorList>
    </citation>
    <scope>NUCLEOTIDE SEQUENCE</scope>
    <source>
        <strain evidence="2">WJC10195</strain>
    </source>
</reference>
<name>A0A9Q1FK89_SYNKA</name>
<accession>A0A9Q1FK89</accession>
<feature type="compositionally biased region" description="Basic residues" evidence="1">
    <location>
        <begin position="487"/>
        <end position="497"/>
    </location>
</feature>
<protein>
    <recommendedName>
        <fullName evidence="4">Protein SLX4IP</fullName>
    </recommendedName>
</protein>
<dbReference type="InterPro" id="IPR031479">
    <property type="entry name" value="SLX4IP"/>
</dbReference>
<organism evidence="2 3">
    <name type="scientific">Synaphobranchus kaupii</name>
    <name type="common">Kaup's arrowtooth eel</name>
    <dbReference type="NCBI Taxonomy" id="118154"/>
    <lineage>
        <taxon>Eukaryota</taxon>
        <taxon>Metazoa</taxon>
        <taxon>Chordata</taxon>
        <taxon>Craniata</taxon>
        <taxon>Vertebrata</taxon>
        <taxon>Euteleostomi</taxon>
        <taxon>Actinopterygii</taxon>
        <taxon>Neopterygii</taxon>
        <taxon>Teleostei</taxon>
        <taxon>Anguilliformes</taxon>
        <taxon>Synaphobranchidae</taxon>
        <taxon>Synaphobranchus</taxon>
    </lineage>
</organism>
<feature type="region of interest" description="Disordered" evidence="1">
    <location>
        <begin position="188"/>
        <end position="249"/>
    </location>
</feature>
<dbReference type="EMBL" id="JAINUF010000005">
    <property type="protein sequence ID" value="KAJ8360358.1"/>
    <property type="molecule type" value="Genomic_DNA"/>
</dbReference>
<feature type="compositionally biased region" description="Low complexity" evidence="1">
    <location>
        <begin position="453"/>
        <end position="468"/>
    </location>
</feature>
<dbReference type="AlphaFoldDB" id="A0A9Q1FK89"/>
<evidence type="ECO:0000256" key="1">
    <source>
        <dbReference type="SAM" id="MobiDB-lite"/>
    </source>
</evidence>
<feature type="compositionally biased region" description="Low complexity" evidence="1">
    <location>
        <begin position="410"/>
        <end position="422"/>
    </location>
</feature>
<sequence length="497" mass="54111">MHTARLSTSLLWTGVLTSRDDHSNEKAARTSCRCRCKFVVHTILRMSPTKFVVKCGNFAVLVDLHVLPPGLREEASWFAEQHKEEVCEMIRDAVDHRVRLFLETRHQRVQPKQKKALTPTNPICIKGERFRLAAYFMKRHVNLRCVGRRHQGELRVFPERFIVCASIPEDAAERGRKADLTVVEHGGQSKSEYFSGHHETEDPLNSSAITKRNTLQKIAKKAGSQAHPSQRVLGGWDQQGAPPFSAPMETEAGCRAASDVLGVGTMEGREDGTNGAQSSSEPPPPEKTSIRNGPQRDEPWPAPRHGCTAPGGGSAEPPQAEPGKGRRGRAASQEEGERAKRMCFGQAPVSPNEVITKTHSDKCLAQTSEFRSRPFLVPDLGTSLLPALEPSLGPTLGPSLDPALGPSLDPALGPSLGPTLGPSPGPAQTVPQREEPTRQKPGPKPLLQRNGTRASRGGRAGSDGDASAQRSGTQPSVAQERVENVPRKSRLRRMKKT</sequence>
<evidence type="ECO:0008006" key="4">
    <source>
        <dbReference type="Google" id="ProtNLM"/>
    </source>
</evidence>
<dbReference type="PANTHER" id="PTHR28557:SF1">
    <property type="entry name" value="PROTEIN SLX4IP"/>
    <property type="match status" value="1"/>
</dbReference>
<comment type="caution">
    <text evidence="2">The sequence shown here is derived from an EMBL/GenBank/DDBJ whole genome shotgun (WGS) entry which is preliminary data.</text>
</comment>
<dbReference type="OrthoDB" id="9933290at2759"/>
<evidence type="ECO:0000313" key="3">
    <source>
        <dbReference type="Proteomes" id="UP001152622"/>
    </source>
</evidence>
<evidence type="ECO:0000313" key="2">
    <source>
        <dbReference type="EMBL" id="KAJ8360358.1"/>
    </source>
</evidence>
<feature type="compositionally biased region" description="Polar residues" evidence="1">
    <location>
        <begin position="203"/>
        <end position="216"/>
    </location>
</feature>
<feature type="region of interest" description="Disordered" evidence="1">
    <location>
        <begin position="265"/>
        <end position="359"/>
    </location>
</feature>
<keyword evidence="3" id="KW-1185">Reference proteome</keyword>
<feature type="region of interest" description="Disordered" evidence="1">
    <location>
        <begin position="381"/>
        <end position="497"/>
    </location>
</feature>